<evidence type="ECO:0000256" key="1">
    <source>
        <dbReference type="ARBA" id="ARBA00008684"/>
    </source>
</evidence>
<dbReference type="InterPro" id="IPR045845">
    <property type="entry name" value="BSK"/>
</dbReference>
<dbReference type="SUPFAM" id="SSF56112">
    <property type="entry name" value="Protein kinase-like (PK-like)"/>
    <property type="match status" value="1"/>
</dbReference>
<comment type="similarity">
    <text evidence="1 2">Belongs to the protein kinase superfamily. Ser/Thr protein kinase family.</text>
</comment>
<keyword evidence="2" id="KW-0519">Myristate</keyword>
<dbReference type="OrthoDB" id="1024300at2759"/>
<keyword evidence="2" id="KW-0547">Nucleotide-binding</keyword>
<dbReference type="EMBL" id="JAAMPC010000011">
    <property type="protein sequence ID" value="KAG2279312.1"/>
    <property type="molecule type" value="Genomic_DNA"/>
</dbReference>
<keyword evidence="2" id="KW-0472">Membrane</keyword>
<organism evidence="4 5">
    <name type="scientific">Brassica carinata</name>
    <name type="common">Ethiopian mustard</name>
    <name type="synonym">Abyssinian cabbage</name>
    <dbReference type="NCBI Taxonomy" id="52824"/>
    <lineage>
        <taxon>Eukaryota</taxon>
        <taxon>Viridiplantae</taxon>
        <taxon>Streptophyta</taxon>
        <taxon>Embryophyta</taxon>
        <taxon>Tracheophyta</taxon>
        <taxon>Spermatophyta</taxon>
        <taxon>Magnoliopsida</taxon>
        <taxon>eudicotyledons</taxon>
        <taxon>Gunneridae</taxon>
        <taxon>Pentapetalae</taxon>
        <taxon>rosids</taxon>
        <taxon>malvids</taxon>
        <taxon>Brassicales</taxon>
        <taxon>Brassicaceae</taxon>
        <taxon>Brassiceae</taxon>
        <taxon>Brassica</taxon>
    </lineage>
</organism>
<name>A0A8X7R0N6_BRACI</name>
<comment type="subcellular location">
    <subcellularLocation>
        <location evidence="2">Cell membrane</location>
        <topology evidence="2">Lipid-anchor</topology>
    </subcellularLocation>
</comment>
<comment type="catalytic activity">
    <reaction evidence="2">
        <text>L-threonyl-[protein] + ATP = O-phospho-L-threonyl-[protein] + ADP + H(+)</text>
        <dbReference type="Rhea" id="RHEA:46608"/>
        <dbReference type="Rhea" id="RHEA-COMP:11060"/>
        <dbReference type="Rhea" id="RHEA-COMP:11605"/>
        <dbReference type="ChEBI" id="CHEBI:15378"/>
        <dbReference type="ChEBI" id="CHEBI:30013"/>
        <dbReference type="ChEBI" id="CHEBI:30616"/>
        <dbReference type="ChEBI" id="CHEBI:61977"/>
        <dbReference type="ChEBI" id="CHEBI:456216"/>
        <dbReference type="EC" id="2.7.11.1"/>
    </reaction>
</comment>
<protein>
    <recommendedName>
        <fullName evidence="2">Serine/threonine-protein kinase BSK</fullName>
        <ecNumber evidence="2">2.7.11.1</ecNumber>
    </recommendedName>
    <alternativeName>
        <fullName evidence="2">Brassinosteroid-signaling kinase</fullName>
    </alternativeName>
</protein>
<keyword evidence="2" id="KW-0723">Serine/threonine-protein kinase</keyword>
<dbReference type="PANTHER" id="PTHR45863">
    <property type="entry name" value="SERINE/THREONINE-PROTEIN KINASE BSK5"/>
    <property type="match status" value="1"/>
</dbReference>
<keyword evidence="2" id="KW-1070">Brassinosteroid signaling pathway</keyword>
<evidence type="ECO:0000313" key="5">
    <source>
        <dbReference type="Proteomes" id="UP000886595"/>
    </source>
</evidence>
<dbReference type="GO" id="GO:0009742">
    <property type="term" value="P:brassinosteroid mediated signaling pathway"/>
    <property type="evidence" value="ECO:0007669"/>
    <property type="project" value="UniProtKB-UniRule"/>
</dbReference>
<dbReference type="PANTHER" id="PTHR45863:SF12">
    <property type="entry name" value="SERINE_THREONINE-PROTEIN KINASE BSK"/>
    <property type="match status" value="1"/>
</dbReference>
<feature type="region of interest" description="Disordered" evidence="3">
    <location>
        <begin position="97"/>
        <end position="120"/>
    </location>
</feature>
<dbReference type="Gene3D" id="1.10.510.10">
    <property type="entry name" value="Transferase(Phosphotransferase) domain 1"/>
    <property type="match status" value="1"/>
</dbReference>
<comment type="catalytic activity">
    <reaction evidence="2">
        <text>L-seryl-[protein] + ATP = O-phospho-L-seryl-[protein] + ADP + H(+)</text>
        <dbReference type="Rhea" id="RHEA:17989"/>
        <dbReference type="Rhea" id="RHEA-COMP:9863"/>
        <dbReference type="Rhea" id="RHEA-COMP:11604"/>
        <dbReference type="ChEBI" id="CHEBI:15378"/>
        <dbReference type="ChEBI" id="CHEBI:29999"/>
        <dbReference type="ChEBI" id="CHEBI:30616"/>
        <dbReference type="ChEBI" id="CHEBI:83421"/>
        <dbReference type="ChEBI" id="CHEBI:456216"/>
        <dbReference type="EC" id="2.7.11.1"/>
    </reaction>
</comment>
<dbReference type="Proteomes" id="UP000886595">
    <property type="component" value="Unassembled WGS sequence"/>
</dbReference>
<gene>
    <name evidence="4" type="ORF">Bca52824_050532</name>
</gene>
<keyword evidence="2" id="KW-0067">ATP-binding</keyword>
<dbReference type="GO" id="GO:0005524">
    <property type="term" value="F:ATP binding"/>
    <property type="evidence" value="ECO:0007669"/>
    <property type="project" value="UniProtKB-UniRule"/>
</dbReference>
<dbReference type="GO" id="GO:0005886">
    <property type="term" value="C:plasma membrane"/>
    <property type="evidence" value="ECO:0007669"/>
    <property type="project" value="UniProtKB-SubCell"/>
</dbReference>
<reference evidence="4 5" key="1">
    <citation type="submission" date="2020-02" db="EMBL/GenBank/DDBJ databases">
        <authorList>
            <person name="Ma Q."/>
            <person name="Huang Y."/>
            <person name="Song X."/>
            <person name="Pei D."/>
        </authorList>
    </citation>
    <scope>NUCLEOTIDE SEQUENCE [LARGE SCALE GENOMIC DNA]</scope>
    <source>
        <strain evidence="4">Sxm20200214</strain>
        <tissue evidence="4">Leaf</tissue>
    </source>
</reference>
<dbReference type="InterPro" id="IPR011009">
    <property type="entry name" value="Kinase-like_dom_sf"/>
</dbReference>
<dbReference type="GO" id="GO:0012505">
    <property type="term" value="C:endomembrane system"/>
    <property type="evidence" value="ECO:0007669"/>
    <property type="project" value="UniProtKB-SubCell"/>
</dbReference>
<evidence type="ECO:0000313" key="4">
    <source>
        <dbReference type="EMBL" id="KAG2279312.1"/>
    </source>
</evidence>
<comment type="subunit">
    <text evidence="2">Interacts with BRI1.</text>
</comment>
<keyword evidence="2" id="KW-1003">Cell membrane</keyword>
<comment type="caution">
    <text evidence="4">The sequence shown here is derived from an EMBL/GenBank/DDBJ whole genome shotgun (WGS) entry which is preliminary data.</text>
</comment>
<evidence type="ECO:0000256" key="2">
    <source>
        <dbReference type="RuleBase" id="RU369005"/>
    </source>
</evidence>
<dbReference type="GO" id="GO:0106310">
    <property type="term" value="F:protein serine kinase activity"/>
    <property type="evidence" value="ECO:0007669"/>
    <property type="project" value="UniProtKB-UniRule"/>
</dbReference>
<keyword evidence="2" id="KW-0418">Kinase</keyword>
<keyword evidence="2" id="KW-0449">Lipoprotein</keyword>
<dbReference type="EC" id="2.7.11.1" evidence="2"/>
<feature type="compositionally biased region" description="Polar residues" evidence="3">
    <location>
        <begin position="101"/>
        <end position="110"/>
    </location>
</feature>
<accession>A0A8X7R0N6</accession>
<sequence length="250" mass="28396">MKSSHKGKNHSTNLAFASPQYLHLGILIRESVTHSFGTLILDLMSGRHIPPNHALDLFQSKNYLMLMDSALDGQFFDENRRELMHIASRCLKTEPEERPNFISSASNNLPEKTKPATEPLKLTPFGDASLRVDLCTIHELLEKLGYGEEDGVAHMVLDVDADSHEYIMYICAYHCSYQKHGDAAFRAKDFDMAIELCYLMSEMFSEAMQAQLASLEWPIALYLQAGFFFKLEMEAEAQEALRYGSDLEPY</sequence>
<comment type="function">
    <text evidence="2">Serine/threonine kinase that acts as positive regulator of brassinosteroid (BR) signaling downstream of the receptor kinase BRI1.</text>
</comment>
<proteinExistence type="inferred from homology"/>
<keyword evidence="5" id="KW-1185">Reference proteome</keyword>
<keyword evidence="2" id="KW-0808">Transferase</keyword>
<evidence type="ECO:0000256" key="3">
    <source>
        <dbReference type="SAM" id="MobiDB-lite"/>
    </source>
</evidence>
<dbReference type="GO" id="GO:0004674">
    <property type="term" value="F:protein serine/threonine kinase activity"/>
    <property type="evidence" value="ECO:0007669"/>
    <property type="project" value="UniProtKB-UniRule"/>
</dbReference>
<dbReference type="AlphaFoldDB" id="A0A8X7R0N6"/>